<keyword evidence="2" id="KW-1185">Reference proteome</keyword>
<reference evidence="1 2" key="1">
    <citation type="submission" date="2018-09" db="EMBL/GenBank/DDBJ databases">
        <title>A high-quality reference genome of wild soybean provides a powerful tool to mine soybean genomes.</title>
        <authorList>
            <person name="Xie M."/>
            <person name="Chung C.Y.L."/>
            <person name="Li M.-W."/>
            <person name="Wong F.-L."/>
            <person name="Chan T.-F."/>
            <person name="Lam H.-M."/>
        </authorList>
    </citation>
    <scope>NUCLEOTIDE SEQUENCE [LARGE SCALE GENOMIC DNA]</scope>
    <source>
        <strain evidence="2">cv. W05</strain>
        <tissue evidence="1">Hypocotyl of etiolated seedlings</tissue>
    </source>
</reference>
<gene>
    <name evidence="1" type="ORF">D0Y65_011807</name>
</gene>
<organism evidence="1 2">
    <name type="scientific">Glycine soja</name>
    <name type="common">Wild soybean</name>
    <dbReference type="NCBI Taxonomy" id="3848"/>
    <lineage>
        <taxon>Eukaryota</taxon>
        <taxon>Viridiplantae</taxon>
        <taxon>Streptophyta</taxon>
        <taxon>Embryophyta</taxon>
        <taxon>Tracheophyta</taxon>
        <taxon>Spermatophyta</taxon>
        <taxon>Magnoliopsida</taxon>
        <taxon>eudicotyledons</taxon>
        <taxon>Gunneridae</taxon>
        <taxon>Pentapetalae</taxon>
        <taxon>rosids</taxon>
        <taxon>fabids</taxon>
        <taxon>Fabales</taxon>
        <taxon>Fabaceae</taxon>
        <taxon>Papilionoideae</taxon>
        <taxon>50 kb inversion clade</taxon>
        <taxon>NPAAA clade</taxon>
        <taxon>indigoferoid/millettioid clade</taxon>
        <taxon>Phaseoleae</taxon>
        <taxon>Glycine</taxon>
        <taxon>Glycine subgen. Soja</taxon>
    </lineage>
</organism>
<dbReference type="Proteomes" id="UP000289340">
    <property type="component" value="Chromosome 5"/>
</dbReference>
<name>A0A445KLJ5_GLYSO</name>
<dbReference type="GO" id="GO:0016740">
    <property type="term" value="F:transferase activity"/>
    <property type="evidence" value="ECO:0007669"/>
    <property type="project" value="UniProtKB-KW"/>
</dbReference>
<comment type="caution">
    <text evidence="1">The sequence shown here is derived from an EMBL/GenBank/DDBJ whole genome shotgun (WGS) entry which is preliminary data.</text>
</comment>
<evidence type="ECO:0000313" key="2">
    <source>
        <dbReference type="Proteomes" id="UP000289340"/>
    </source>
</evidence>
<dbReference type="AlphaFoldDB" id="A0A445KLJ5"/>
<accession>A0A445KLJ5</accession>
<sequence length="129" mass="13992">MVNMILAALPPFATSLHEEITYSEWEKLTNHASLPSSPPVLNLFNAIVCWMLSLMCDRWVSKGTPPSCENCCRTAIPLNVVAGAPFMGYSTYFFAILDGSKGPCTVLPVFPPLFAGLDLLINSSLSVLP</sequence>
<proteinExistence type="predicted"/>
<evidence type="ECO:0000313" key="1">
    <source>
        <dbReference type="EMBL" id="RZC11756.1"/>
    </source>
</evidence>
<keyword evidence="1" id="KW-0808">Transferase</keyword>
<protein>
    <submittedName>
        <fullName evidence="1">Putative beta-1,4-xylosyltransferase IRX14 isoform C</fullName>
    </submittedName>
</protein>
<dbReference type="EMBL" id="QZWG01000005">
    <property type="protein sequence ID" value="RZC11756.1"/>
    <property type="molecule type" value="Genomic_DNA"/>
</dbReference>